<dbReference type="GO" id="GO:0005634">
    <property type="term" value="C:nucleus"/>
    <property type="evidence" value="ECO:0007669"/>
    <property type="project" value="UniProtKB-SubCell"/>
</dbReference>
<dbReference type="GO" id="GO:0016432">
    <property type="term" value="F:tRNA-uridine aminocarboxypropyltransferase activity"/>
    <property type="evidence" value="ECO:0007669"/>
    <property type="project" value="UniProtKB-EC"/>
</dbReference>
<evidence type="ECO:0000256" key="9">
    <source>
        <dbReference type="ARBA" id="ARBA00039242"/>
    </source>
</evidence>
<evidence type="ECO:0000256" key="5">
    <source>
        <dbReference type="ARBA" id="ARBA00022694"/>
    </source>
</evidence>
<evidence type="ECO:0000313" key="13">
    <source>
        <dbReference type="EMBL" id="KZC09495.1"/>
    </source>
</evidence>
<dbReference type="EMBL" id="KQ434870">
    <property type="protein sequence ID" value="KZC09495.1"/>
    <property type="molecule type" value="Genomic_DNA"/>
</dbReference>
<dbReference type="SMART" id="SM01144">
    <property type="entry name" value="DTW"/>
    <property type="match status" value="1"/>
</dbReference>
<evidence type="ECO:0000256" key="8">
    <source>
        <dbReference type="ARBA" id="ARBA00038290"/>
    </source>
</evidence>
<dbReference type="Pfam" id="PF03942">
    <property type="entry name" value="DTW"/>
    <property type="match status" value="1"/>
</dbReference>
<keyword evidence="3" id="KW-0808">Transferase</keyword>
<proteinExistence type="inferred from homology"/>
<sequence length="276" mass="32692">MAKSDMINDYAEKLSKLEREQSIIDRAPFRHLKITDAQILDSIEGREICGRCYKSRKFFCYLCCLPVINEKYFPKVKLPIKIDIVKHAREIDGKSTAIHAAVLAPNDVRIFIYPDFPEIVDKEETVLIFPSQTGKTIESLFKKEIKQGDTVIINRIQNEFPIKRAIFIDSTWHQTKAIYKDHRFRDLQCVILKSRISQFWRHQKKSPRWYLATVEAIHQFLVELHTYQRYKVFNHNRQDRELHYHKTGLHKQACKLVNFNVASSILRKRWFSNRGG</sequence>
<reference evidence="13 14" key="1">
    <citation type="submission" date="2015-07" db="EMBL/GenBank/DDBJ databases">
        <title>The genome of Dufourea novaeangliae.</title>
        <authorList>
            <person name="Pan H."/>
            <person name="Kapheim K."/>
        </authorList>
    </citation>
    <scope>NUCLEOTIDE SEQUENCE [LARGE SCALE GENOMIC DNA]</scope>
    <source>
        <strain evidence="13">0120121106</strain>
        <tissue evidence="13">Whole body</tissue>
    </source>
</reference>
<dbReference type="EC" id="2.5.1.25" evidence="2"/>
<name>A0A154PC77_DUFNO</name>
<feature type="domain" description="DTW" evidence="12">
    <location>
        <begin position="56"/>
        <end position="242"/>
    </location>
</feature>
<dbReference type="OrthoDB" id="3173at2759"/>
<evidence type="ECO:0000256" key="7">
    <source>
        <dbReference type="ARBA" id="ARBA00037050"/>
    </source>
</evidence>
<dbReference type="PANTHER" id="PTHR15627:SF8">
    <property type="entry name" value="TRNA-URIDINE AMINOCARBOXYPROPYLTRANSFERASE 1"/>
    <property type="match status" value="1"/>
</dbReference>
<evidence type="ECO:0000256" key="1">
    <source>
        <dbReference type="ARBA" id="ARBA00004123"/>
    </source>
</evidence>
<comment type="catalytic activity">
    <reaction evidence="11">
        <text>a uridine in tRNA + S-adenosyl-L-methionine = a 3-[(3S)-3-amino-3-carboxypropyl]uridine in tRNA + S-methyl-5'-thioadenosine + H(+)</text>
        <dbReference type="Rhea" id="RHEA:62432"/>
        <dbReference type="Rhea" id="RHEA-COMP:13339"/>
        <dbReference type="Rhea" id="RHEA-COMP:16092"/>
        <dbReference type="ChEBI" id="CHEBI:15378"/>
        <dbReference type="ChEBI" id="CHEBI:17509"/>
        <dbReference type="ChEBI" id="CHEBI:59789"/>
        <dbReference type="ChEBI" id="CHEBI:65315"/>
        <dbReference type="ChEBI" id="CHEBI:82930"/>
        <dbReference type="EC" id="2.5.1.25"/>
    </reaction>
</comment>
<evidence type="ECO:0000256" key="11">
    <source>
        <dbReference type="ARBA" id="ARBA00048718"/>
    </source>
</evidence>
<dbReference type="Proteomes" id="UP000076502">
    <property type="component" value="Unassembled WGS sequence"/>
</dbReference>
<protein>
    <recommendedName>
        <fullName evidence="9">tRNA-uridine aminocarboxypropyltransferase 1</fullName>
        <ecNumber evidence="2">2.5.1.25</ecNumber>
    </recommendedName>
    <alternativeName>
        <fullName evidence="10">DTW domain-containing protein 1</fullName>
    </alternativeName>
</protein>
<dbReference type="STRING" id="178035.A0A154PC77"/>
<accession>A0A154PC77</accession>
<keyword evidence="4" id="KW-0949">S-adenosyl-L-methionine</keyword>
<comment type="function">
    <text evidence="7">Catalyzes the formation of 3-(3-amino-3-carboxypropyl)uridine (acp3U) at position 20 in the D-loop of several cytoplasmic tRNAs (acp3U(20)).</text>
</comment>
<comment type="similarity">
    <text evidence="8">Belongs to the TDD superfamily. DTWD1 family.</text>
</comment>
<evidence type="ECO:0000313" key="14">
    <source>
        <dbReference type="Proteomes" id="UP000076502"/>
    </source>
</evidence>
<evidence type="ECO:0000256" key="10">
    <source>
        <dbReference type="ARBA" id="ARBA00042508"/>
    </source>
</evidence>
<evidence type="ECO:0000256" key="3">
    <source>
        <dbReference type="ARBA" id="ARBA00022679"/>
    </source>
</evidence>
<evidence type="ECO:0000256" key="2">
    <source>
        <dbReference type="ARBA" id="ARBA00012386"/>
    </source>
</evidence>
<dbReference type="GO" id="GO:0006400">
    <property type="term" value="P:tRNA modification"/>
    <property type="evidence" value="ECO:0007669"/>
    <property type="project" value="TreeGrafter"/>
</dbReference>
<keyword evidence="14" id="KW-1185">Reference proteome</keyword>
<evidence type="ECO:0000256" key="4">
    <source>
        <dbReference type="ARBA" id="ARBA00022691"/>
    </source>
</evidence>
<dbReference type="AlphaFoldDB" id="A0A154PC77"/>
<comment type="subcellular location">
    <subcellularLocation>
        <location evidence="1">Nucleus</location>
    </subcellularLocation>
</comment>
<evidence type="ECO:0000256" key="6">
    <source>
        <dbReference type="ARBA" id="ARBA00023242"/>
    </source>
</evidence>
<dbReference type="PANTHER" id="PTHR15627">
    <property type="entry name" value="NATURAL KILLER CELL-SPECIFIC ANTIGEN KLIP1"/>
    <property type="match status" value="1"/>
</dbReference>
<organism evidence="13 14">
    <name type="scientific">Dufourea novaeangliae</name>
    <name type="common">Sweat bee</name>
    <dbReference type="NCBI Taxonomy" id="178035"/>
    <lineage>
        <taxon>Eukaryota</taxon>
        <taxon>Metazoa</taxon>
        <taxon>Ecdysozoa</taxon>
        <taxon>Arthropoda</taxon>
        <taxon>Hexapoda</taxon>
        <taxon>Insecta</taxon>
        <taxon>Pterygota</taxon>
        <taxon>Neoptera</taxon>
        <taxon>Endopterygota</taxon>
        <taxon>Hymenoptera</taxon>
        <taxon>Apocrita</taxon>
        <taxon>Aculeata</taxon>
        <taxon>Apoidea</taxon>
        <taxon>Anthophila</taxon>
        <taxon>Halictidae</taxon>
        <taxon>Rophitinae</taxon>
        <taxon>Dufourea</taxon>
    </lineage>
</organism>
<keyword evidence="5" id="KW-0819">tRNA processing</keyword>
<evidence type="ECO:0000259" key="12">
    <source>
        <dbReference type="SMART" id="SM01144"/>
    </source>
</evidence>
<gene>
    <name evidence="13" type="ORF">WN55_00167</name>
</gene>
<keyword evidence="6" id="KW-0539">Nucleus</keyword>
<dbReference type="InterPro" id="IPR005636">
    <property type="entry name" value="DTW"/>
</dbReference>
<dbReference type="InterPro" id="IPR051521">
    <property type="entry name" value="tRNA_Mod/Golgi_Maint"/>
</dbReference>